<comment type="caution">
    <text evidence="1">The sequence shown here is derived from an EMBL/GenBank/DDBJ whole genome shotgun (WGS) entry which is preliminary data.</text>
</comment>
<proteinExistence type="predicted"/>
<gene>
    <name evidence="1" type="ORF">LCGC14_0861230</name>
</gene>
<protein>
    <submittedName>
        <fullName evidence="1">Uncharacterized protein</fullName>
    </submittedName>
</protein>
<reference evidence="1" key="1">
    <citation type="journal article" date="2015" name="Nature">
        <title>Complex archaea that bridge the gap between prokaryotes and eukaryotes.</title>
        <authorList>
            <person name="Spang A."/>
            <person name="Saw J.H."/>
            <person name="Jorgensen S.L."/>
            <person name="Zaremba-Niedzwiedzka K."/>
            <person name="Martijn J."/>
            <person name="Lind A.E."/>
            <person name="van Eijk R."/>
            <person name="Schleper C."/>
            <person name="Guy L."/>
            <person name="Ettema T.J."/>
        </authorList>
    </citation>
    <scope>NUCLEOTIDE SEQUENCE</scope>
</reference>
<sequence>MDTNIGDIKAMQKKELNRADRGLPLRHFRCNGCECCCTCDSHRKQREDSA</sequence>
<dbReference type="AlphaFoldDB" id="A0A0F9SEH9"/>
<accession>A0A0F9SEH9</accession>
<dbReference type="EMBL" id="LAZR01002614">
    <property type="protein sequence ID" value="KKN27773.1"/>
    <property type="molecule type" value="Genomic_DNA"/>
</dbReference>
<name>A0A0F9SEH9_9ZZZZ</name>
<evidence type="ECO:0000313" key="1">
    <source>
        <dbReference type="EMBL" id="KKN27773.1"/>
    </source>
</evidence>
<organism evidence="1">
    <name type="scientific">marine sediment metagenome</name>
    <dbReference type="NCBI Taxonomy" id="412755"/>
    <lineage>
        <taxon>unclassified sequences</taxon>
        <taxon>metagenomes</taxon>
        <taxon>ecological metagenomes</taxon>
    </lineage>
</organism>